<dbReference type="AlphaFoldDB" id="A0A6M0SA01"/>
<gene>
    <name evidence="1" type="ORF">D0962_18905</name>
</gene>
<reference evidence="1 2" key="1">
    <citation type="journal article" date="2020" name="Microb. Ecol.">
        <title>Ecogenomics of the Marine Benthic Filamentous Cyanobacterium Adonisia.</title>
        <authorList>
            <person name="Walter J.M."/>
            <person name="Coutinho F.H."/>
            <person name="Leomil L."/>
            <person name="Hargreaves P.I."/>
            <person name="Campeao M.E."/>
            <person name="Vieira V.V."/>
            <person name="Silva B.S."/>
            <person name="Fistarol G.O."/>
            <person name="Salomon P.S."/>
            <person name="Sawabe T."/>
            <person name="Mino S."/>
            <person name="Hosokawa M."/>
            <person name="Miyashita H."/>
            <person name="Maruyama F."/>
            <person name="van Verk M.C."/>
            <person name="Dutilh B.E."/>
            <person name="Thompson C.C."/>
            <person name="Thompson F.L."/>
        </authorList>
    </citation>
    <scope>NUCLEOTIDE SEQUENCE [LARGE SCALE GENOMIC DNA]</scope>
    <source>
        <strain evidence="1 2">CCMR0082</strain>
    </source>
</reference>
<dbReference type="Proteomes" id="UP000473574">
    <property type="component" value="Unassembled WGS sequence"/>
</dbReference>
<proteinExistence type="predicted"/>
<dbReference type="RefSeq" id="WP_163665399.1">
    <property type="nucleotide sequence ID" value="NZ_QZCE01000002.1"/>
</dbReference>
<comment type="caution">
    <text evidence="1">The sequence shown here is derived from an EMBL/GenBank/DDBJ whole genome shotgun (WGS) entry which is preliminary data.</text>
</comment>
<organism evidence="1 2">
    <name type="scientific">Adonisia turfae CCMR0082</name>
    <dbReference type="NCBI Taxonomy" id="2304604"/>
    <lineage>
        <taxon>Bacteria</taxon>
        <taxon>Bacillati</taxon>
        <taxon>Cyanobacteriota</taxon>
        <taxon>Adonisia</taxon>
        <taxon>Adonisia turfae</taxon>
    </lineage>
</organism>
<evidence type="ECO:0000313" key="2">
    <source>
        <dbReference type="Proteomes" id="UP000473574"/>
    </source>
</evidence>
<evidence type="ECO:0000313" key="1">
    <source>
        <dbReference type="EMBL" id="NEZ64831.1"/>
    </source>
</evidence>
<name>A0A6M0SA01_9CYAN</name>
<protein>
    <submittedName>
        <fullName evidence="1">Uncharacterized protein</fullName>
    </submittedName>
</protein>
<sequence>MDSWGSLFEAYFAGDVAPGRVKSKDVADIITAIKFSIAVMIHNEHPEIIKKDAVIVEVKAVKVLKGLLIPEVRLAHLYCF</sequence>
<accession>A0A6M0SA01</accession>
<dbReference type="EMBL" id="QZCE01000002">
    <property type="protein sequence ID" value="NEZ64831.1"/>
    <property type="molecule type" value="Genomic_DNA"/>
</dbReference>